<dbReference type="PROSITE" id="PS51669">
    <property type="entry name" value="4FE4S_MOW_BIS_MGD"/>
    <property type="match status" value="1"/>
</dbReference>
<dbReference type="InterPro" id="IPR006478">
    <property type="entry name" value="Formate_DH_asu"/>
</dbReference>
<protein>
    <submittedName>
        <fullName evidence="7">Formate dehydrogenase subunit alpha</fullName>
    </submittedName>
</protein>
<evidence type="ECO:0000256" key="4">
    <source>
        <dbReference type="ARBA" id="ARBA00023004"/>
    </source>
</evidence>
<dbReference type="Pfam" id="PF01568">
    <property type="entry name" value="Molydop_binding"/>
    <property type="match status" value="1"/>
</dbReference>
<dbReference type="Gene3D" id="3.40.228.10">
    <property type="entry name" value="Dimethylsulfoxide Reductase, domain 2"/>
    <property type="match status" value="1"/>
</dbReference>
<dbReference type="Proteomes" id="UP000326331">
    <property type="component" value="Chromosome"/>
</dbReference>
<keyword evidence="3" id="KW-0560">Oxidoreductase</keyword>
<dbReference type="InterPro" id="IPR041924">
    <property type="entry name" value="Formate_Dh-H_N"/>
</dbReference>
<accession>A0ABX6C4P7</accession>
<dbReference type="InterPro" id="IPR009010">
    <property type="entry name" value="Asp_de-COase-like_dom_sf"/>
</dbReference>
<dbReference type="Gene3D" id="2.40.40.20">
    <property type="match status" value="1"/>
</dbReference>
<sequence length="731" mass="80118">MPCVRSRCVTQPGLAATGDREMERKTVSTCPFCGVGCGIVVHTRDDRITWVDDDPANPSSRGMLCVKGRFGIPFVQHPDRLTTPLVRRDGELQPASWDEALDLVAERLLDYRGAFGSFASAKATNEDAFVQQKFVRLVMGTNNIDHCTRLCHSPSVEAMLVQLGSGATSNSYIDYEEASCLVVVGCDPDSNHPVIASRMRKAVDDHGTKLVVVNPKRIDLASRADVFLQPAPGTDVALFNGMARAILDEGLEDRGFIAARTEGFEAWRAVVMERTVEEYAQACGVDPHALRLAARLYARPPARRGLPADERPGSCLAWGMGITQHTHGTDNAHALINLALLAGQLGRPGCGISPLRGQNNVQGCGDAGCIPDSLPGYQPYRDDVVARFEEAWHAGIPREPGIKATDMVERIATGEIRAMYIVGENPLLSEPNLAHAGDLFRRLDFLVVQDLFLHETAELADVVLPACSFAEKDGTFTNSERRVQRVRQAVPRVGQSRADWEIICDLARRMAPHVGVDPGQFAYRSAADVFAEMARLTPQLRGISYERLEREGGIQWPCPSPDHPGTRYLYAQSFPRGLGKFVPVRQAAPAAELPDADYPLILNTGRVLYHWHGGTLTRRVQALLDQVSEVPVTIHPGEAERFGIADGDEVVVRSRRGRLTGRAIVTDAVRAGSVFVPFVKLRESAANFLTNNAYDEPSRIPEYKVCAVRVEKKRPRDTALTGGQPTASRDR</sequence>
<evidence type="ECO:0000313" key="7">
    <source>
        <dbReference type="EMBL" id="QFG04246.1"/>
    </source>
</evidence>
<keyword evidence="1" id="KW-0004">4Fe-4S</keyword>
<dbReference type="NCBIfam" id="TIGR01591">
    <property type="entry name" value="Fdh-alpha"/>
    <property type="match status" value="1"/>
</dbReference>
<dbReference type="PROSITE" id="PS00551">
    <property type="entry name" value="MOLYBDOPTERIN_PROK_1"/>
    <property type="match status" value="1"/>
</dbReference>
<dbReference type="SUPFAM" id="SSF50692">
    <property type="entry name" value="ADC-like"/>
    <property type="match status" value="1"/>
</dbReference>
<evidence type="ECO:0000256" key="1">
    <source>
        <dbReference type="ARBA" id="ARBA00022485"/>
    </source>
</evidence>
<evidence type="ECO:0000259" key="6">
    <source>
        <dbReference type="PROSITE" id="PS51669"/>
    </source>
</evidence>
<organism evidence="7 8">
    <name type="scientific">Tepidiforma bonchosmolovskayae</name>
    <dbReference type="NCBI Taxonomy" id="2601677"/>
    <lineage>
        <taxon>Bacteria</taxon>
        <taxon>Bacillati</taxon>
        <taxon>Chloroflexota</taxon>
        <taxon>Tepidiformia</taxon>
        <taxon>Tepidiformales</taxon>
        <taxon>Tepidiformaceae</taxon>
        <taxon>Tepidiforma</taxon>
    </lineage>
</organism>
<dbReference type="InterPro" id="IPR050123">
    <property type="entry name" value="Prok_molybdopt-oxidoreductase"/>
</dbReference>
<dbReference type="Pfam" id="PF00384">
    <property type="entry name" value="Molybdopterin"/>
    <property type="match status" value="1"/>
</dbReference>
<dbReference type="SMART" id="SM00926">
    <property type="entry name" value="Molybdop_Fe4S4"/>
    <property type="match status" value="1"/>
</dbReference>
<keyword evidence="4" id="KW-0408">Iron</keyword>
<dbReference type="PANTHER" id="PTHR43105">
    <property type="entry name" value="RESPIRATORY NITRATE REDUCTASE"/>
    <property type="match status" value="1"/>
</dbReference>
<keyword evidence="5" id="KW-0411">Iron-sulfur</keyword>
<dbReference type="InterPro" id="IPR006656">
    <property type="entry name" value="Mopterin_OxRdtase"/>
</dbReference>
<dbReference type="SUPFAM" id="SSF53706">
    <property type="entry name" value="Formate dehydrogenase/DMSO reductase, domains 1-3"/>
    <property type="match status" value="1"/>
</dbReference>
<evidence type="ECO:0000313" key="8">
    <source>
        <dbReference type="Proteomes" id="UP000326331"/>
    </source>
</evidence>
<dbReference type="EMBL" id="CP042829">
    <property type="protein sequence ID" value="QFG04246.1"/>
    <property type="molecule type" value="Genomic_DNA"/>
</dbReference>
<reference evidence="7 8" key="2">
    <citation type="submission" date="2019-10" db="EMBL/GenBank/DDBJ databases">
        <title>Thermopilla bonchosmolovskayae gen. nov., sp. nov., a moderately thermophilic Chloroflexi bacterium from a Chukotka hot spring (Arctic, Russia), representing a novel classis Thermopillaia, which include previously uncultivated lineage OLB14.</title>
        <authorList>
            <person name="Kochetkova T.V."/>
            <person name="Zayulina K.S."/>
            <person name="Zhigarkov V.S."/>
            <person name="Minaev N.V."/>
            <person name="Novikov A."/>
            <person name="Toshchakov S.V."/>
            <person name="Elcheninov A.G."/>
            <person name="Kublanov I.V."/>
        </authorList>
    </citation>
    <scope>NUCLEOTIDE SEQUENCE [LARGE SCALE GENOMIC DNA]</scope>
    <source>
        <strain evidence="7 8">3753O</strain>
    </source>
</reference>
<dbReference type="Pfam" id="PF04879">
    <property type="entry name" value="Molybdop_Fe4S4"/>
    <property type="match status" value="1"/>
</dbReference>
<dbReference type="CDD" id="cd00508">
    <property type="entry name" value="MopB_CT_Fdh-Nap-like"/>
    <property type="match status" value="1"/>
</dbReference>
<keyword evidence="2" id="KW-0479">Metal-binding</keyword>
<dbReference type="CDD" id="cd02753">
    <property type="entry name" value="MopB_Formate-Dh-H"/>
    <property type="match status" value="1"/>
</dbReference>
<name>A0ABX6C4P7_9CHLR</name>
<dbReference type="InterPro" id="IPR006657">
    <property type="entry name" value="MoPterin_dinucl-bd_dom"/>
</dbReference>
<evidence type="ECO:0000256" key="5">
    <source>
        <dbReference type="ARBA" id="ARBA00023014"/>
    </source>
</evidence>
<dbReference type="PANTHER" id="PTHR43105:SF14">
    <property type="entry name" value="FORMATE DEHYDROGENASE H"/>
    <property type="match status" value="1"/>
</dbReference>
<keyword evidence="8" id="KW-1185">Reference proteome</keyword>
<dbReference type="Gene3D" id="2.20.25.90">
    <property type="entry name" value="ADC-like domains"/>
    <property type="match status" value="1"/>
</dbReference>
<dbReference type="Gene3D" id="3.40.50.740">
    <property type="match status" value="1"/>
</dbReference>
<feature type="domain" description="4Fe-4S Mo/W bis-MGD-type" evidence="6">
    <location>
        <begin position="23"/>
        <end position="79"/>
    </location>
</feature>
<dbReference type="InterPro" id="IPR006963">
    <property type="entry name" value="Mopterin_OxRdtase_4Fe-4S_dom"/>
</dbReference>
<gene>
    <name evidence="7" type="ORF">Tbon_13500</name>
</gene>
<dbReference type="PROSITE" id="PS00932">
    <property type="entry name" value="MOLYBDOPTERIN_PROK_3"/>
    <property type="match status" value="1"/>
</dbReference>
<proteinExistence type="predicted"/>
<dbReference type="InterPro" id="IPR027467">
    <property type="entry name" value="MopterinOxRdtase_cofactor_BS"/>
</dbReference>
<evidence type="ECO:0000256" key="3">
    <source>
        <dbReference type="ARBA" id="ARBA00023002"/>
    </source>
</evidence>
<reference evidence="7 8" key="1">
    <citation type="submission" date="2019-08" db="EMBL/GenBank/DDBJ databases">
        <authorList>
            <person name="Toschakov S.V."/>
        </authorList>
    </citation>
    <scope>NUCLEOTIDE SEQUENCE [LARGE SCALE GENOMIC DNA]</scope>
    <source>
        <strain evidence="7 8">3753O</strain>
    </source>
</reference>
<evidence type="ECO:0000256" key="2">
    <source>
        <dbReference type="ARBA" id="ARBA00022723"/>
    </source>
</evidence>
<dbReference type="InterPro" id="IPR006655">
    <property type="entry name" value="Mopterin_OxRdtase_prok_CS"/>
</dbReference>